<dbReference type="InterPro" id="IPR004794">
    <property type="entry name" value="Eubact_RibD"/>
</dbReference>
<evidence type="ECO:0000313" key="12">
    <source>
        <dbReference type="Proteomes" id="UP001163328"/>
    </source>
</evidence>
<comment type="cofactor">
    <cofactor evidence="9">
        <name>Zn(2+)</name>
        <dbReference type="ChEBI" id="CHEBI:29105"/>
    </cofactor>
    <text evidence="9">Binds 1 zinc ion.</text>
</comment>
<keyword evidence="9" id="KW-0862">Zinc</keyword>
<dbReference type="Pfam" id="PF00383">
    <property type="entry name" value="dCMP_cyt_deam_1"/>
    <property type="match status" value="1"/>
</dbReference>
<dbReference type="InterPro" id="IPR002734">
    <property type="entry name" value="RibDG_C"/>
</dbReference>
<evidence type="ECO:0000256" key="2">
    <source>
        <dbReference type="ARBA" id="ARBA00004882"/>
    </source>
</evidence>
<comment type="similarity">
    <text evidence="5 9">In the C-terminal section; belongs to the HTP reductase family.</text>
</comment>
<keyword evidence="12" id="KW-1185">Reference proteome</keyword>
<dbReference type="InterPro" id="IPR016193">
    <property type="entry name" value="Cytidine_deaminase-like"/>
</dbReference>
<sequence length="339" mass="37904">MKRCLEIAQSGLPAAMPNPAVGAVLVYNDKIIGEGFTSAYGGLHAEVNAFATVKDKTLLADATLYVSLEPCSHFGKTPPCCDLIIKNRVKKVVVGMIDPFAEVSGKGIQRLREAGIEVQVGVLENDCWEANKRFFTFHQKKRPYIILKWAQTLNGFIAPLTKKEQAPVWLTTPFTRQWVHKLRSEEQAILVGTNTVLADNPKLNTRDYFGASPVRVILDQQLKISNQYQVLDNQVKTIILNAQVSKQEKNTCWEQIDFNAPIANQITNVLYQHNIQSVIIEGGTQTLQTFIASNLWDEAYVCIGKTFLPNGIAAPTLSETLYKHQQLKSDQIITFKNTK</sequence>
<dbReference type="Gene3D" id="3.40.430.10">
    <property type="entry name" value="Dihydrofolate Reductase, subunit A"/>
    <property type="match status" value="1"/>
</dbReference>
<comment type="similarity">
    <text evidence="4 9">In the N-terminal section; belongs to the cytidine and deoxycytidylate deaminase family.</text>
</comment>
<dbReference type="RefSeq" id="WP_264433910.1">
    <property type="nucleotide sequence ID" value="NZ_CP081495.1"/>
</dbReference>
<comment type="catalytic activity">
    <reaction evidence="9">
        <text>2,5-diamino-6-hydroxy-4-(5-phosphoribosylamino)-pyrimidine + H2O + H(+) = 5-amino-6-(5-phospho-D-ribosylamino)uracil + NH4(+)</text>
        <dbReference type="Rhea" id="RHEA:21868"/>
        <dbReference type="ChEBI" id="CHEBI:15377"/>
        <dbReference type="ChEBI" id="CHEBI:15378"/>
        <dbReference type="ChEBI" id="CHEBI:28938"/>
        <dbReference type="ChEBI" id="CHEBI:58453"/>
        <dbReference type="ChEBI" id="CHEBI:58614"/>
        <dbReference type="EC" id="3.5.4.26"/>
    </reaction>
</comment>
<dbReference type="PANTHER" id="PTHR38011:SF7">
    <property type="entry name" value="2,5-DIAMINO-6-RIBOSYLAMINO-4(3H)-PYRIMIDINONE 5'-PHOSPHATE REDUCTASE"/>
    <property type="match status" value="1"/>
</dbReference>
<keyword evidence="8" id="KW-0511">Multifunctional enzyme</keyword>
<dbReference type="EMBL" id="CP081495">
    <property type="protein sequence ID" value="UYW01441.1"/>
    <property type="molecule type" value="Genomic_DNA"/>
</dbReference>
<keyword evidence="9" id="KW-0479">Metal-binding</keyword>
<dbReference type="PIRSF" id="PIRSF006769">
    <property type="entry name" value="RibD"/>
    <property type="match status" value="1"/>
</dbReference>
<evidence type="ECO:0000313" key="11">
    <source>
        <dbReference type="EMBL" id="UYW01441.1"/>
    </source>
</evidence>
<dbReference type="SUPFAM" id="SSF53597">
    <property type="entry name" value="Dihydrofolate reductase-like"/>
    <property type="match status" value="1"/>
</dbReference>
<reference evidence="11" key="1">
    <citation type="submission" date="2021-08" db="EMBL/GenBank/DDBJ databases">
        <title>Flavobacterium sp. strain CC-SYL302.</title>
        <authorList>
            <person name="Lin S.-Y."/>
            <person name="Lee T.-H."/>
            <person name="Young C.-C."/>
        </authorList>
    </citation>
    <scope>NUCLEOTIDE SEQUENCE</scope>
    <source>
        <strain evidence="11">CC-SYL302</strain>
    </source>
</reference>
<keyword evidence="9 11" id="KW-0378">Hydrolase</keyword>
<accession>A0ABY6LZ22</accession>
<dbReference type="Gene3D" id="3.40.140.10">
    <property type="entry name" value="Cytidine Deaminase, domain 2"/>
    <property type="match status" value="1"/>
</dbReference>
<gene>
    <name evidence="11" type="primary">ribD</name>
    <name evidence="11" type="ORF">K5I29_00330</name>
</gene>
<dbReference type="EC" id="3.5.4.26" evidence="9"/>
<dbReference type="PROSITE" id="PS51747">
    <property type="entry name" value="CYT_DCMP_DEAMINASES_2"/>
    <property type="match status" value="1"/>
</dbReference>
<dbReference type="InterPro" id="IPR050765">
    <property type="entry name" value="Riboflavin_Biosynth_HTPR"/>
</dbReference>
<evidence type="ECO:0000259" key="10">
    <source>
        <dbReference type="PROSITE" id="PS51747"/>
    </source>
</evidence>
<protein>
    <recommendedName>
        <fullName evidence="9">Riboflavin biosynthesis protein RibD</fullName>
    </recommendedName>
    <domain>
        <recommendedName>
            <fullName evidence="9">Diaminohydroxyphosphoribosylaminopyrimidine deaminase</fullName>
            <shortName evidence="9">DRAP deaminase</shortName>
            <ecNumber evidence="9">3.5.4.26</ecNumber>
        </recommendedName>
        <alternativeName>
            <fullName evidence="9">Riboflavin-specific deaminase</fullName>
        </alternativeName>
    </domain>
    <domain>
        <recommendedName>
            <fullName evidence="9">5-amino-6-(5-phosphoribosylamino)uracil reductase</fullName>
            <ecNumber evidence="9">1.1.1.193</ecNumber>
        </recommendedName>
        <alternativeName>
            <fullName evidence="9">HTP reductase</fullName>
        </alternativeName>
    </domain>
</protein>
<evidence type="ECO:0000256" key="6">
    <source>
        <dbReference type="ARBA" id="ARBA00022857"/>
    </source>
</evidence>
<comment type="pathway">
    <text evidence="2 9">Cofactor biosynthesis; riboflavin biosynthesis; 5-amino-6-(D-ribitylamino)uracil from GTP: step 2/4.</text>
</comment>
<dbReference type="EC" id="1.1.1.193" evidence="9"/>
<proteinExistence type="inferred from homology"/>
<evidence type="ECO:0000256" key="4">
    <source>
        <dbReference type="ARBA" id="ARBA00005259"/>
    </source>
</evidence>
<comment type="function">
    <text evidence="1 9">Converts 2,5-diamino-6-(ribosylamino)-4(3h)-pyrimidinone 5'-phosphate into 5-amino-6-(ribosylamino)-2,4(1h,3h)-pyrimidinedione 5'-phosphate.</text>
</comment>
<comment type="pathway">
    <text evidence="3 9">Cofactor biosynthesis; riboflavin biosynthesis; 5-amino-6-(D-ribitylamino)uracil from GTP: step 3/4.</text>
</comment>
<dbReference type="InterPro" id="IPR002125">
    <property type="entry name" value="CMP_dCMP_dom"/>
</dbReference>
<dbReference type="InterPro" id="IPR024072">
    <property type="entry name" value="DHFR-like_dom_sf"/>
</dbReference>
<keyword evidence="6 9" id="KW-0521">NADP</keyword>
<dbReference type="PANTHER" id="PTHR38011">
    <property type="entry name" value="DIHYDROFOLATE REDUCTASE FAMILY PROTEIN (AFU_ORTHOLOGUE AFUA_8G06820)"/>
    <property type="match status" value="1"/>
</dbReference>
<name>A0ABY6LZ22_9FLAO</name>
<dbReference type="GO" id="GO:0008703">
    <property type="term" value="F:5-amino-6-(5-phosphoribosylamino)uracil reductase activity"/>
    <property type="evidence" value="ECO:0007669"/>
    <property type="project" value="UniProtKB-EC"/>
</dbReference>
<feature type="domain" description="CMP/dCMP-type deaminase" evidence="10">
    <location>
        <begin position="1"/>
        <end position="119"/>
    </location>
</feature>
<dbReference type="CDD" id="cd01284">
    <property type="entry name" value="Riboflavin_deaminase-reductase"/>
    <property type="match status" value="1"/>
</dbReference>
<dbReference type="Pfam" id="PF01872">
    <property type="entry name" value="RibD_C"/>
    <property type="match status" value="1"/>
</dbReference>
<dbReference type="GO" id="GO:0008835">
    <property type="term" value="F:diaminohydroxyphosphoribosylaminopyrimidine deaminase activity"/>
    <property type="evidence" value="ECO:0007669"/>
    <property type="project" value="UniProtKB-EC"/>
</dbReference>
<comment type="catalytic activity">
    <reaction evidence="9">
        <text>5-amino-6-(5-phospho-D-ribitylamino)uracil + NADP(+) = 5-amino-6-(5-phospho-D-ribosylamino)uracil + NADPH + H(+)</text>
        <dbReference type="Rhea" id="RHEA:17845"/>
        <dbReference type="ChEBI" id="CHEBI:15378"/>
        <dbReference type="ChEBI" id="CHEBI:57783"/>
        <dbReference type="ChEBI" id="CHEBI:58349"/>
        <dbReference type="ChEBI" id="CHEBI:58421"/>
        <dbReference type="ChEBI" id="CHEBI:58453"/>
        <dbReference type="EC" id="1.1.1.193"/>
    </reaction>
</comment>
<evidence type="ECO:0000256" key="7">
    <source>
        <dbReference type="ARBA" id="ARBA00023002"/>
    </source>
</evidence>
<dbReference type="NCBIfam" id="TIGR00326">
    <property type="entry name" value="eubact_ribD"/>
    <property type="match status" value="1"/>
</dbReference>
<evidence type="ECO:0000256" key="5">
    <source>
        <dbReference type="ARBA" id="ARBA00007417"/>
    </source>
</evidence>
<dbReference type="Proteomes" id="UP001163328">
    <property type="component" value="Chromosome"/>
</dbReference>
<evidence type="ECO:0000256" key="9">
    <source>
        <dbReference type="PIRNR" id="PIRNR006769"/>
    </source>
</evidence>
<dbReference type="SUPFAM" id="SSF53927">
    <property type="entry name" value="Cytidine deaminase-like"/>
    <property type="match status" value="1"/>
</dbReference>
<organism evidence="11 12">
    <name type="scientific">Flavobacterium agricola</name>
    <dbReference type="NCBI Taxonomy" id="2870839"/>
    <lineage>
        <taxon>Bacteria</taxon>
        <taxon>Pseudomonadati</taxon>
        <taxon>Bacteroidota</taxon>
        <taxon>Flavobacteriia</taxon>
        <taxon>Flavobacteriales</taxon>
        <taxon>Flavobacteriaceae</taxon>
        <taxon>Flavobacterium</taxon>
    </lineage>
</organism>
<evidence type="ECO:0000256" key="8">
    <source>
        <dbReference type="ARBA" id="ARBA00023268"/>
    </source>
</evidence>
<keyword evidence="9" id="KW-0686">Riboflavin biosynthesis</keyword>
<evidence type="ECO:0000256" key="3">
    <source>
        <dbReference type="ARBA" id="ARBA00004910"/>
    </source>
</evidence>
<keyword evidence="7 9" id="KW-0560">Oxidoreductase</keyword>
<evidence type="ECO:0000256" key="1">
    <source>
        <dbReference type="ARBA" id="ARBA00002151"/>
    </source>
</evidence>